<dbReference type="EMBL" id="DYUC01000085">
    <property type="protein sequence ID" value="HJG87070.1"/>
    <property type="molecule type" value="Genomic_DNA"/>
</dbReference>
<dbReference type="InterPro" id="IPR001173">
    <property type="entry name" value="Glyco_trans_2-like"/>
</dbReference>
<keyword evidence="2" id="KW-0808">Transferase</keyword>
<evidence type="ECO:0000256" key="1">
    <source>
        <dbReference type="ARBA" id="ARBA00022676"/>
    </source>
</evidence>
<gene>
    <name evidence="4" type="ORF">K8V01_08625</name>
</gene>
<reference evidence="4" key="1">
    <citation type="journal article" date="2021" name="PeerJ">
        <title>Extensive microbial diversity within the chicken gut microbiome revealed by metagenomics and culture.</title>
        <authorList>
            <person name="Gilroy R."/>
            <person name="Ravi A."/>
            <person name="Getino M."/>
            <person name="Pursley I."/>
            <person name="Horton D.L."/>
            <person name="Alikhan N.F."/>
            <person name="Baker D."/>
            <person name="Gharbi K."/>
            <person name="Hall N."/>
            <person name="Watson M."/>
            <person name="Adriaenssens E.M."/>
            <person name="Foster-Nyarko E."/>
            <person name="Jarju S."/>
            <person name="Secka A."/>
            <person name="Antonio M."/>
            <person name="Oren A."/>
            <person name="Chaudhuri R.R."/>
            <person name="La Ragione R."/>
            <person name="Hildebrand F."/>
            <person name="Pallen M.J."/>
        </authorList>
    </citation>
    <scope>NUCLEOTIDE SEQUENCE</scope>
    <source>
        <strain evidence="4">CHK179-5677</strain>
    </source>
</reference>
<reference evidence="4" key="2">
    <citation type="submission" date="2021-09" db="EMBL/GenBank/DDBJ databases">
        <authorList>
            <person name="Gilroy R."/>
        </authorList>
    </citation>
    <scope>NUCLEOTIDE SEQUENCE</scope>
    <source>
        <strain evidence="4">CHK179-5677</strain>
    </source>
</reference>
<sequence length="368" mass="42665">MSKPIYSNTGNSTPWLSVIVPMYNAQAYVEQTIRSILSQTFQDYELLLVDDGSTDSTEEICTRYAAQDRRIRYLKKTNGGSYQTRLYGAQRAQGTYVMFCDADDYYASSRAFSAIYKKLQSHPCDAMQFGYSKKYNHLRKAQKTVRADIYLDRDAFMKQEYPKLLCSFWDEANLKVIVFNKVYHRSLLNNLPPANQAERLFWGDDQVMNMYLLETCRSFSFIPDTLYVYRQGSGGTNRFSLHTAQDINSIKHYQLSFIEKHPEYPRSILEKSLFSELAGWTFYYICQGTKHLPDEQLKSLIAEAMELPSYQAAREYYLTRSNEKWEAVNLLRQADPDAYLEAAKKAAGKKEDLKSAIISLAKNIYRNI</sequence>
<dbReference type="Proteomes" id="UP000760668">
    <property type="component" value="Unassembled WGS sequence"/>
</dbReference>
<dbReference type="InterPro" id="IPR029044">
    <property type="entry name" value="Nucleotide-diphossugar_trans"/>
</dbReference>
<dbReference type="GO" id="GO:0016757">
    <property type="term" value="F:glycosyltransferase activity"/>
    <property type="evidence" value="ECO:0007669"/>
    <property type="project" value="UniProtKB-KW"/>
</dbReference>
<dbReference type="Gene3D" id="3.90.550.10">
    <property type="entry name" value="Spore Coat Polysaccharide Biosynthesis Protein SpsA, Chain A"/>
    <property type="match status" value="1"/>
</dbReference>
<organism evidence="4 5">
    <name type="scientific">Pseudoflavonifractor capillosus</name>
    <dbReference type="NCBI Taxonomy" id="106588"/>
    <lineage>
        <taxon>Bacteria</taxon>
        <taxon>Bacillati</taxon>
        <taxon>Bacillota</taxon>
        <taxon>Clostridia</taxon>
        <taxon>Eubacteriales</taxon>
        <taxon>Oscillospiraceae</taxon>
        <taxon>Pseudoflavonifractor</taxon>
    </lineage>
</organism>
<dbReference type="RefSeq" id="WP_295369099.1">
    <property type="nucleotide sequence ID" value="NZ_DYUC01000085.1"/>
</dbReference>
<keyword evidence="1" id="KW-0328">Glycosyltransferase</keyword>
<evidence type="ECO:0000256" key="2">
    <source>
        <dbReference type="ARBA" id="ARBA00022679"/>
    </source>
</evidence>
<dbReference type="Pfam" id="PF00535">
    <property type="entry name" value="Glycos_transf_2"/>
    <property type="match status" value="1"/>
</dbReference>
<proteinExistence type="predicted"/>
<evidence type="ECO:0000259" key="3">
    <source>
        <dbReference type="Pfam" id="PF00535"/>
    </source>
</evidence>
<dbReference type="PANTHER" id="PTHR22916">
    <property type="entry name" value="GLYCOSYLTRANSFERASE"/>
    <property type="match status" value="1"/>
</dbReference>
<comment type="caution">
    <text evidence="4">The sequence shown here is derived from an EMBL/GenBank/DDBJ whole genome shotgun (WGS) entry which is preliminary data.</text>
</comment>
<name>A0A921MN04_9FIRM</name>
<dbReference type="AlphaFoldDB" id="A0A921MN04"/>
<dbReference type="SUPFAM" id="SSF53448">
    <property type="entry name" value="Nucleotide-diphospho-sugar transferases"/>
    <property type="match status" value="1"/>
</dbReference>
<feature type="domain" description="Glycosyltransferase 2-like" evidence="3">
    <location>
        <begin position="17"/>
        <end position="131"/>
    </location>
</feature>
<protein>
    <submittedName>
        <fullName evidence="4">Glycosyltransferase</fullName>
    </submittedName>
</protein>
<dbReference type="CDD" id="cd00761">
    <property type="entry name" value="Glyco_tranf_GTA_type"/>
    <property type="match status" value="1"/>
</dbReference>
<evidence type="ECO:0000313" key="4">
    <source>
        <dbReference type="EMBL" id="HJG87070.1"/>
    </source>
</evidence>
<accession>A0A921MN04</accession>
<dbReference type="PANTHER" id="PTHR22916:SF51">
    <property type="entry name" value="GLYCOSYLTRANSFERASE EPSH-RELATED"/>
    <property type="match status" value="1"/>
</dbReference>
<evidence type="ECO:0000313" key="5">
    <source>
        <dbReference type="Proteomes" id="UP000760668"/>
    </source>
</evidence>